<evidence type="ECO:0000259" key="6">
    <source>
        <dbReference type="Pfam" id="PF00590"/>
    </source>
</evidence>
<dbReference type="AlphaFoldDB" id="A0A351R8C8"/>
<sequence length="238" mass="26280">MANKKTGTLYFIPVTLGEDNITKVLPTEVVKIAQQLDEFIVENEKTARHFLGAIQHAKPIRELVFKTLNEHTSDRELPALLNSLIAGKDVGLMSEAGCPGIADPGAKLAALAHQKGIRVAPLVGPSSILLSLMASGLNGQRFTFLGYLPSDKAARINQLKELEKRSKQQETQVFIETPYRNQHMLEDIISNCNGETRLCVACNISLADEFIVTKRIKEWKASVLPDLHKKPTVFLLLA</sequence>
<name>A0A351R8C8_9PROT</name>
<keyword evidence="1" id="KW-0963">Cytoplasm</keyword>
<evidence type="ECO:0000256" key="3">
    <source>
        <dbReference type="ARBA" id="ARBA00022603"/>
    </source>
</evidence>
<dbReference type="PIRSF" id="PIRSF005917">
    <property type="entry name" value="MTase_YraL"/>
    <property type="match status" value="1"/>
</dbReference>
<dbReference type="GO" id="GO:0032259">
    <property type="term" value="P:methylation"/>
    <property type="evidence" value="ECO:0007669"/>
    <property type="project" value="UniProtKB-KW"/>
</dbReference>
<evidence type="ECO:0000313" key="8">
    <source>
        <dbReference type="Proteomes" id="UP000264313"/>
    </source>
</evidence>
<proteinExistence type="predicted"/>
<dbReference type="Gene3D" id="3.30.950.10">
    <property type="entry name" value="Methyltransferase, Cobalt-precorrin-4 Transmethylase, Domain 2"/>
    <property type="match status" value="1"/>
</dbReference>
<keyword evidence="5" id="KW-0949">S-adenosyl-L-methionine</keyword>
<keyword evidence="3 7" id="KW-0489">Methyltransferase</keyword>
<keyword evidence="2" id="KW-0698">rRNA processing</keyword>
<dbReference type="STRING" id="1132855.GCA_000384255_01467"/>
<dbReference type="InterPro" id="IPR014776">
    <property type="entry name" value="4pyrrole_Mease_sub2"/>
</dbReference>
<evidence type="ECO:0000256" key="4">
    <source>
        <dbReference type="ARBA" id="ARBA00022679"/>
    </source>
</evidence>
<dbReference type="EMBL" id="DNAA01000026">
    <property type="protein sequence ID" value="HBA08299.1"/>
    <property type="molecule type" value="Genomic_DNA"/>
</dbReference>
<feature type="domain" description="Tetrapyrrole methylase" evidence="6">
    <location>
        <begin position="27"/>
        <end position="218"/>
    </location>
</feature>
<dbReference type="SUPFAM" id="SSF53790">
    <property type="entry name" value="Tetrapyrrole methylase"/>
    <property type="match status" value="1"/>
</dbReference>
<gene>
    <name evidence="7" type="ORF">DCW48_01030</name>
</gene>
<dbReference type="InterPro" id="IPR000878">
    <property type="entry name" value="4pyrrol_Mease"/>
</dbReference>
<evidence type="ECO:0000256" key="1">
    <source>
        <dbReference type="ARBA" id="ARBA00022490"/>
    </source>
</evidence>
<evidence type="ECO:0000256" key="5">
    <source>
        <dbReference type="ARBA" id="ARBA00022691"/>
    </source>
</evidence>
<protein>
    <submittedName>
        <fullName evidence="7">SAM-dependent methyltransferase</fullName>
    </submittedName>
</protein>
<dbReference type="InterPro" id="IPR035996">
    <property type="entry name" value="4pyrrol_Methylase_sf"/>
</dbReference>
<dbReference type="Gene3D" id="3.40.1010.10">
    <property type="entry name" value="Cobalt-precorrin-4 Transmethylase, Domain 1"/>
    <property type="match status" value="1"/>
</dbReference>
<dbReference type="PANTHER" id="PTHR46111">
    <property type="entry name" value="RIBOSOMAL RNA SMALL SUBUNIT METHYLTRANSFERASE I"/>
    <property type="match status" value="1"/>
</dbReference>
<dbReference type="GO" id="GO:0008168">
    <property type="term" value="F:methyltransferase activity"/>
    <property type="evidence" value="ECO:0007669"/>
    <property type="project" value="UniProtKB-KW"/>
</dbReference>
<comment type="caution">
    <text evidence="7">The sequence shown here is derived from an EMBL/GenBank/DDBJ whole genome shotgun (WGS) entry which is preliminary data.</text>
</comment>
<dbReference type="Proteomes" id="UP000264313">
    <property type="component" value="Unassembled WGS sequence"/>
</dbReference>
<accession>A0A351R8C8</accession>
<dbReference type="InterPro" id="IPR014777">
    <property type="entry name" value="4pyrrole_Mease_sub1"/>
</dbReference>
<evidence type="ECO:0000313" key="7">
    <source>
        <dbReference type="EMBL" id="HBA08299.1"/>
    </source>
</evidence>
<dbReference type="CDD" id="cd11649">
    <property type="entry name" value="RsmI_like"/>
    <property type="match status" value="1"/>
</dbReference>
<keyword evidence="4 7" id="KW-0808">Transferase</keyword>
<reference evidence="7 8" key="1">
    <citation type="journal article" date="2018" name="Nat. Biotechnol.">
        <title>A standardized bacterial taxonomy based on genome phylogeny substantially revises the tree of life.</title>
        <authorList>
            <person name="Parks D.H."/>
            <person name="Chuvochina M."/>
            <person name="Waite D.W."/>
            <person name="Rinke C."/>
            <person name="Skarshewski A."/>
            <person name="Chaumeil P.A."/>
            <person name="Hugenholtz P."/>
        </authorList>
    </citation>
    <scope>NUCLEOTIDE SEQUENCE [LARGE SCALE GENOMIC DNA]</scope>
    <source>
        <strain evidence="7">UBA9958</strain>
    </source>
</reference>
<evidence type="ECO:0000256" key="2">
    <source>
        <dbReference type="ARBA" id="ARBA00022552"/>
    </source>
</evidence>
<dbReference type="PANTHER" id="PTHR46111:SF2">
    <property type="entry name" value="SAM-DEPENDENT METHYLTRANSFERASE"/>
    <property type="match status" value="1"/>
</dbReference>
<organism evidence="7 8">
    <name type="scientific">Methylotenera mobilis</name>
    <dbReference type="NCBI Taxonomy" id="359408"/>
    <lineage>
        <taxon>Bacteria</taxon>
        <taxon>Pseudomonadati</taxon>
        <taxon>Pseudomonadota</taxon>
        <taxon>Betaproteobacteria</taxon>
        <taxon>Nitrosomonadales</taxon>
        <taxon>Methylophilaceae</taxon>
        <taxon>Methylotenera</taxon>
    </lineage>
</organism>
<dbReference type="Pfam" id="PF00590">
    <property type="entry name" value="TP_methylase"/>
    <property type="match status" value="1"/>
</dbReference>
<dbReference type="GO" id="GO:0006364">
    <property type="term" value="P:rRNA processing"/>
    <property type="evidence" value="ECO:0007669"/>
    <property type="project" value="UniProtKB-KW"/>
</dbReference>
<dbReference type="InterPro" id="IPR008189">
    <property type="entry name" value="rRNA_ssu_MeTfrase_I"/>
</dbReference>